<feature type="compositionally biased region" description="Basic and acidic residues" evidence="7">
    <location>
        <begin position="102"/>
        <end position="116"/>
    </location>
</feature>
<feature type="region of interest" description="Disordered" evidence="7">
    <location>
        <begin position="183"/>
        <end position="208"/>
    </location>
</feature>
<feature type="region of interest" description="Disordered" evidence="7">
    <location>
        <begin position="1"/>
        <end position="117"/>
    </location>
</feature>
<feature type="compositionally biased region" description="Basic and acidic residues" evidence="7">
    <location>
        <begin position="51"/>
        <end position="82"/>
    </location>
</feature>
<evidence type="ECO:0000256" key="2">
    <source>
        <dbReference type="ARBA" id="ARBA00005954"/>
    </source>
</evidence>
<feature type="region of interest" description="Disordered" evidence="7">
    <location>
        <begin position="138"/>
        <end position="162"/>
    </location>
</feature>
<dbReference type="PANTHER" id="PTHR36562:SF5">
    <property type="entry name" value="SERINE_ARGININE REPETITIVE MATRIX 2"/>
    <property type="match status" value="1"/>
</dbReference>
<feature type="domain" description="CWF21" evidence="8">
    <location>
        <begin position="63"/>
        <end position="136"/>
    </location>
</feature>
<evidence type="ECO:0000256" key="7">
    <source>
        <dbReference type="SAM" id="MobiDB-lite"/>
    </source>
</evidence>
<evidence type="ECO:0000256" key="3">
    <source>
        <dbReference type="ARBA" id="ARBA00022664"/>
    </source>
</evidence>
<evidence type="ECO:0000313" key="10">
    <source>
        <dbReference type="Proteomes" id="UP001147760"/>
    </source>
</evidence>
<proteinExistence type="inferred from homology"/>
<gene>
    <name evidence="9" type="ORF">N7530_008470</name>
</gene>
<organism evidence="9 10">
    <name type="scientific">Penicillium desertorum</name>
    <dbReference type="NCBI Taxonomy" id="1303715"/>
    <lineage>
        <taxon>Eukaryota</taxon>
        <taxon>Fungi</taxon>
        <taxon>Dikarya</taxon>
        <taxon>Ascomycota</taxon>
        <taxon>Pezizomycotina</taxon>
        <taxon>Eurotiomycetes</taxon>
        <taxon>Eurotiomycetidae</taxon>
        <taxon>Eurotiales</taxon>
        <taxon>Aspergillaceae</taxon>
        <taxon>Penicillium</taxon>
    </lineage>
</organism>
<comment type="similarity">
    <text evidence="2">Belongs to the CWC21 family.</text>
</comment>
<evidence type="ECO:0000256" key="4">
    <source>
        <dbReference type="ARBA" id="ARBA00022728"/>
    </source>
</evidence>
<dbReference type="InterPro" id="IPR013170">
    <property type="entry name" value="mRNA_splic_Cwf21_dom"/>
</dbReference>
<evidence type="ECO:0000256" key="1">
    <source>
        <dbReference type="ARBA" id="ARBA00004123"/>
    </source>
</evidence>
<keyword evidence="4" id="KW-0747">Spliceosome</keyword>
<dbReference type="CDD" id="cd21372">
    <property type="entry name" value="cwf21_CWC21-like"/>
    <property type="match status" value="1"/>
</dbReference>
<comment type="subcellular location">
    <subcellularLocation>
        <location evidence="1">Nucleus</location>
    </subcellularLocation>
</comment>
<reference evidence="9" key="1">
    <citation type="submission" date="2022-12" db="EMBL/GenBank/DDBJ databases">
        <authorList>
            <person name="Petersen C."/>
        </authorList>
    </citation>
    <scope>NUCLEOTIDE SEQUENCE</scope>
    <source>
        <strain evidence="9">IBT 17660</strain>
    </source>
</reference>
<accession>A0A9X0BL75</accession>
<dbReference type="PANTHER" id="PTHR36562">
    <property type="entry name" value="SERINE/ARGININE REPETITIVE MATRIX 2"/>
    <property type="match status" value="1"/>
</dbReference>
<comment type="caution">
    <text evidence="9">The sequence shown here is derived from an EMBL/GenBank/DDBJ whole genome shotgun (WGS) entry which is preliminary data.</text>
</comment>
<reference evidence="9" key="2">
    <citation type="journal article" date="2023" name="IMA Fungus">
        <title>Comparative genomic study of the Penicillium genus elucidates a diverse pangenome and 15 lateral gene transfer events.</title>
        <authorList>
            <person name="Petersen C."/>
            <person name="Sorensen T."/>
            <person name="Nielsen M.R."/>
            <person name="Sondergaard T.E."/>
            <person name="Sorensen J.L."/>
            <person name="Fitzpatrick D.A."/>
            <person name="Frisvad J.C."/>
            <person name="Nielsen K.L."/>
        </authorList>
    </citation>
    <scope>NUCLEOTIDE SEQUENCE</scope>
    <source>
        <strain evidence="9">IBT 17660</strain>
    </source>
</reference>
<keyword evidence="5" id="KW-0508">mRNA splicing</keyword>
<dbReference type="GO" id="GO:0008380">
    <property type="term" value="P:RNA splicing"/>
    <property type="evidence" value="ECO:0007669"/>
    <property type="project" value="UniProtKB-KW"/>
</dbReference>
<dbReference type="GO" id="GO:0005681">
    <property type="term" value="C:spliceosomal complex"/>
    <property type="evidence" value="ECO:0007669"/>
    <property type="project" value="UniProtKB-KW"/>
</dbReference>
<evidence type="ECO:0000256" key="6">
    <source>
        <dbReference type="ARBA" id="ARBA00023242"/>
    </source>
</evidence>
<evidence type="ECO:0000256" key="5">
    <source>
        <dbReference type="ARBA" id="ARBA00023187"/>
    </source>
</evidence>
<keyword evidence="10" id="KW-1185">Reference proteome</keyword>
<keyword evidence="3" id="KW-0507">mRNA processing</keyword>
<dbReference type="OrthoDB" id="10267305at2759"/>
<evidence type="ECO:0000259" key="8">
    <source>
        <dbReference type="SMART" id="SM01115"/>
    </source>
</evidence>
<dbReference type="AlphaFoldDB" id="A0A9X0BL75"/>
<dbReference type="Proteomes" id="UP001147760">
    <property type="component" value="Unassembled WGS sequence"/>
</dbReference>
<feature type="compositionally biased region" description="Polar residues" evidence="7">
    <location>
        <begin position="1"/>
        <end position="23"/>
    </location>
</feature>
<dbReference type="EMBL" id="JAPWDO010000005">
    <property type="protein sequence ID" value="KAJ5471113.1"/>
    <property type="molecule type" value="Genomic_DNA"/>
</dbReference>
<dbReference type="InterPro" id="IPR051372">
    <property type="entry name" value="CWC21"/>
</dbReference>
<protein>
    <recommendedName>
        <fullName evidence="8">CWF21 domain-containing protein</fullName>
    </recommendedName>
</protein>
<dbReference type="SMART" id="SM01115">
    <property type="entry name" value="cwf21"/>
    <property type="match status" value="1"/>
</dbReference>
<sequence length="208" mass="23825">MSSNVGLTTPRGSGTSGYVQRNSALLKPRSTGYGAPYPPISGANGSGPMERPFKQRMPDKQILEHDRKRAIEVKVMEERERLEEENERIEEEGKKKGKRGVKKEEDGETEGEKILSDEEIDERCDALRQRLLEELEDDLKRAESGFKKPVSGAGAGRDRRNFKSYQVHELAEAKIEETERLRRAFGLREDRETGEISSSRDYREKRRD</sequence>
<evidence type="ECO:0000313" key="9">
    <source>
        <dbReference type="EMBL" id="KAJ5471113.1"/>
    </source>
</evidence>
<keyword evidence="6" id="KW-0539">Nucleus</keyword>
<dbReference type="GO" id="GO:0006397">
    <property type="term" value="P:mRNA processing"/>
    <property type="evidence" value="ECO:0007669"/>
    <property type="project" value="UniProtKB-KW"/>
</dbReference>
<name>A0A9X0BL75_9EURO</name>
<dbReference type="Pfam" id="PF08312">
    <property type="entry name" value="cwf21"/>
    <property type="match status" value="1"/>
</dbReference>